<dbReference type="eggNOG" id="ENOG502R8N5">
    <property type="taxonomic scope" value="Eukaryota"/>
</dbReference>
<dbReference type="VEuPathDB" id="FungiDB:JI435_024340"/>
<dbReference type="InParanoid" id="Q0V0N0"/>
<gene>
    <name evidence="1" type="ORF">SNOG_02434</name>
</gene>
<dbReference type="RefSeq" id="XP_001793038.1">
    <property type="nucleotide sequence ID" value="XM_001792986.1"/>
</dbReference>
<reference evidence="2" key="1">
    <citation type="journal article" date="2007" name="Plant Cell">
        <title>Dothideomycete-plant interactions illuminated by genome sequencing and EST analysis of the wheat pathogen Stagonospora nodorum.</title>
        <authorList>
            <person name="Hane J.K."/>
            <person name="Lowe R.G."/>
            <person name="Solomon P.S."/>
            <person name="Tan K.C."/>
            <person name="Schoch C.L."/>
            <person name="Spatafora J.W."/>
            <person name="Crous P.W."/>
            <person name="Kodira C."/>
            <person name="Birren B.W."/>
            <person name="Galagan J.E."/>
            <person name="Torriani S.F."/>
            <person name="McDonald B.A."/>
            <person name="Oliver R.P."/>
        </authorList>
    </citation>
    <scope>NUCLEOTIDE SEQUENCE [LARGE SCALE GENOMIC DNA]</scope>
    <source>
        <strain evidence="2">SN15 / ATCC MYA-4574 / FGSC 10173</strain>
    </source>
</reference>
<evidence type="ECO:0000313" key="2">
    <source>
        <dbReference type="Proteomes" id="UP000001055"/>
    </source>
</evidence>
<dbReference type="Proteomes" id="UP000001055">
    <property type="component" value="Unassembled WGS sequence"/>
</dbReference>
<sequence>MASINTPSKSNAPQRRGRKAAAGAHDLNIIFNQAKPFQDLLRFEHDPTEINPAVSIVQEYARAVRLLYIRTRWSKLGLSDWHSEMNILLSARASTFMGLDVWDPLDDFFDTYLFEMEIQPSAELDAQGRKSVKRGLLRQLQDTASRELESCHKELCDLLEGKLSNWRSLDSRLLTFKKQVWSDCEQRGSLCLTPVDEMDVPLATFDMESLSSLNTESMTFTSPPASEYSSAMSTNGNAYYSTPTSKRPYIC</sequence>
<dbReference type="EMBL" id="CH445327">
    <property type="protein sequence ID" value="EAT90646.2"/>
    <property type="molecule type" value="Genomic_DNA"/>
</dbReference>
<dbReference type="KEGG" id="pno:SNOG_02434"/>
<protein>
    <submittedName>
        <fullName evidence="1">Uncharacterized protein</fullName>
    </submittedName>
</protein>
<proteinExistence type="predicted"/>
<dbReference type="HOGENOM" id="CLU_1107457_0_0_1"/>
<dbReference type="GeneID" id="5969888"/>
<accession>Q0V0N0</accession>
<evidence type="ECO:0000313" key="1">
    <source>
        <dbReference type="EMBL" id="EAT90646.2"/>
    </source>
</evidence>
<name>Q0V0N0_PHANO</name>
<organism evidence="1 2">
    <name type="scientific">Phaeosphaeria nodorum (strain SN15 / ATCC MYA-4574 / FGSC 10173)</name>
    <name type="common">Glume blotch fungus</name>
    <name type="synonym">Parastagonospora nodorum</name>
    <dbReference type="NCBI Taxonomy" id="321614"/>
    <lineage>
        <taxon>Eukaryota</taxon>
        <taxon>Fungi</taxon>
        <taxon>Dikarya</taxon>
        <taxon>Ascomycota</taxon>
        <taxon>Pezizomycotina</taxon>
        <taxon>Dothideomycetes</taxon>
        <taxon>Pleosporomycetidae</taxon>
        <taxon>Pleosporales</taxon>
        <taxon>Pleosporineae</taxon>
        <taxon>Phaeosphaeriaceae</taxon>
        <taxon>Parastagonospora</taxon>
    </lineage>
</organism>
<dbReference type="AlphaFoldDB" id="Q0V0N0"/>